<name>A0A515EU35_9BURK</name>
<evidence type="ECO:0000313" key="4">
    <source>
        <dbReference type="Proteomes" id="UP000317365"/>
    </source>
</evidence>
<dbReference type="Gene3D" id="3.10.310.10">
    <property type="entry name" value="Diaminopimelate Epimerase, Chain A, domain 1"/>
    <property type="match status" value="2"/>
</dbReference>
<dbReference type="GO" id="GO:0005737">
    <property type="term" value="C:cytoplasm"/>
    <property type="evidence" value="ECO:0007669"/>
    <property type="project" value="TreeGrafter"/>
</dbReference>
<reference evidence="4" key="2">
    <citation type="journal article" date="2020" name="Int. J. Syst. Evol. Microbiol.">
        <title>Genomic insights into a novel species Rhodoferax aquaticus sp. nov., isolated from freshwater.</title>
        <authorList>
            <person name="Li T."/>
            <person name="Zhuo Y."/>
            <person name="Jin C.Z."/>
            <person name="Wu X."/>
            <person name="Ko S.R."/>
            <person name="Jin F.J."/>
            <person name="Ahn C.Y."/>
            <person name="Oh H.M."/>
            <person name="Lee H.G."/>
            <person name="Jin L."/>
        </authorList>
    </citation>
    <scope>NUCLEOTIDE SEQUENCE [LARGE SCALE GENOMIC DNA]</scope>
    <source>
        <strain evidence="4">Gr-4</strain>
    </source>
</reference>
<dbReference type="PANTHER" id="PTHR13774">
    <property type="entry name" value="PHENAZINE BIOSYNTHESIS PROTEIN"/>
    <property type="match status" value="1"/>
</dbReference>
<evidence type="ECO:0000256" key="1">
    <source>
        <dbReference type="ARBA" id="ARBA00008270"/>
    </source>
</evidence>
<comment type="similarity">
    <text evidence="1">Belongs to the PhzF family.</text>
</comment>
<dbReference type="AlphaFoldDB" id="A0A515EU35"/>
<dbReference type="Pfam" id="PF02567">
    <property type="entry name" value="PhzC-PhzF"/>
    <property type="match status" value="1"/>
</dbReference>
<dbReference type="SUPFAM" id="SSF54506">
    <property type="entry name" value="Diaminopimelate epimerase-like"/>
    <property type="match status" value="1"/>
</dbReference>
<protein>
    <submittedName>
        <fullName evidence="3">PhzF family phenazine biosynthesis protein</fullName>
    </submittedName>
</protein>
<accession>A0A515EU35</accession>
<dbReference type="Proteomes" id="UP000317365">
    <property type="component" value="Chromosome"/>
</dbReference>
<dbReference type="NCBIfam" id="TIGR00654">
    <property type="entry name" value="PhzF_family"/>
    <property type="match status" value="1"/>
</dbReference>
<dbReference type="EMBL" id="CP036282">
    <property type="protein sequence ID" value="QDL56128.1"/>
    <property type="molecule type" value="Genomic_DNA"/>
</dbReference>
<gene>
    <name evidence="3" type="ORF">EXZ61_19270</name>
</gene>
<evidence type="ECO:0000313" key="3">
    <source>
        <dbReference type="EMBL" id="QDL56128.1"/>
    </source>
</evidence>
<organism evidence="3 4">
    <name type="scientific">Rhodoferax aquaticus</name>
    <dbReference type="NCBI Taxonomy" id="2527691"/>
    <lineage>
        <taxon>Bacteria</taxon>
        <taxon>Pseudomonadati</taxon>
        <taxon>Pseudomonadota</taxon>
        <taxon>Betaproteobacteria</taxon>
        <taxon>Burkholderiales</taxon>
        <taxon>Comamonadaceae</taxon>
        <taxon>Rhodoferax</taxon>
    </lineage>
</organism>
<keyword evidence="4" id="KW-1185">Reference proteome</keyword>
<dbReference type="InterPro" id="IPR003719">
    <property type="entry name" value="Phenazine_PhzF-like"/>
</dbReference>
<proteinExistence type="inferred from homology"/>
<dbReference type="KEGG" id="rhg:EXZ61_19270"/>
<dbReference type="PANTHER" id="PTHR13774:SF32">
    <property type="entry name" value="ANTISENSE-ENHANCING SEQUENCE 1"/>
    <property type="match status" value="1"/>
</dbReference>
<dbReference type="RefSeq" id="WP_142813466.1">
    <property type="nucleotide sequence ID" value="NZ_CP036282.1"/>
</dbReference>
<dbReference type="GO" id="GO:0016853">
    <property type="term" value="F:isomerase activity"/>
    <property type="evidence" value="ECO:0007669"/>
    <property type="project" value="TreeGrafter"/>
</dbReference>
<sequence>MTSPRQRPFTQVDVFTHQAYMGNPLAVVLDGTGLSDAQMQSFARWTNVSETAFLLPPTQPEAHYRVRIFTPANELPFAGHPTLGSCHAWLQNAGAQHVGDDIVQECAVGLVRLRRTGKRLAFAAPPLKRSTPEPTILRKVCEALGVRQEQLLGAQLLNNGPTWLGLLLDSRETVLDLEPNLNLLAEVVSGVGVAAVEPAQTATPLIARKNREARAFGTSAQAAVPAEPEPTVEVRFFAPGIGVGEDPITGSFNASLAQWLIADGLAPSSYVAAQGRCIGRDGQVFIDQDREGQVWVGGETVSCIQGQVLI</sequence>
<feature type="active site" evidence="2">
    <location>
        <position position="50"/>
    </location>
</feature>
<reference evidence="4" key="1">
    <citation type="submission" date="2019-02" db="EMBL/GenBank/DDBJ databases">
        <title>Complete genome sequence of Rhodoferax sp. Gr-4.</title>
        <authorList>
            <person name="Jin L."/>
        </authorList>
    </citation>
    <scope>NUCLEOTIDE SEQUENCE [LARGE SCALE GENOMIC DNA]</scope>
    <source>
        <strain evidence="4">Gr-4</strain>
    </source>
</reference>
<evidence type="ECO:0000256" key="2">
    <source>
        <dbReference type="PIRSR" id="PIRSR016184-1"/>
    </source>
</evidence>
<dbReference type="PIRSF" id="PIRSF016184">
    <property type="entry name" value="PhzC_PhzF"/>
    <property type="match status" value="1"/>
</dbReference>